<evidence type="ECO:0000256" key="8">
    <source>
        <dbReference type="SAM" id="SignalP"/>
    </source>
</evidence>
<evidence type="ECO:0000256" key="6">
    <source>
        <dbReference type="ARBA" id="ARBA00023136"/>
    </source>
</evidence>
<feature type="non-terminal residue" evidence="9">
    <location>
        <position position="343"/>
    </location>
</feature>
<protein>
    <submittedName>
        <fullName evidence="9">TolC family protein</fullName>
    </submittedName>
</protein>
<keyword evidence="6" id="KW-0472">Membrane</keyword>
<keyword evidence="5" id="KW-0812">Transmembrane</keyword>
<feature type="signal peptide" evidence="8">
    <location>
        <begin position="1"/>
        <end position="19"/>
    </location>
</feature>
<dbReference type="EMBL" id="DVMS01000068">
    <property type="protein sequence ID" value="HIU38528.1"/>
    <property type="molecule type" value="Genomic_DNA"/>
</dbReference>
<accession>A0A9D1IJN6</accession>
<keyword evidence="8" id="KW-0732">Signal</keyword>
<feature type="chain" id="PRO_5039191400" evidence="8">
    <location>
        <begin position="20"/>
        <end position="343"/>
    </location>
</feature>
<dbReference type="InterPro" id="IPR051906">
    <property type="entry name" value="TolC-like"/>
</dbReference>
<keyword evidence="3" id="KW-0813">Transport</keyword>
<dbReference type="SUPFAM" id="SSF56954">
    <property type="entry name" value="Outer membrane efflux proteins (OEP)"/>
    <property type="match status" value="1"/>
</dbReference>
<dbReference type="Gene3D" id="1.20.1600.10">
    <property type="entry name" value="Outer membrane efflux proteins (OEP)"/>
    <property type="match status" value="1"/>
</dbReference>
<keyword evidence="7" id="KW-0998">Cell outer membrane</keyword>
<comment type="similarity">
    <text evidence="2">Belongs to the outer membrane factor (OMF) (TC 1.B.17) family.</text>
</comment>
<evidence type="ECO:0000256" key="3">
    <source>
        <dbReference type="ARBA" id="ARBA00022448"/>
    </source>
</evidence>
<evidence type="ECO:0000256" key="5">
    <source>
        <dbReference type="ARBA" id="ARBA00022692"/>
    </source>
</evidence>
<comment type="subcellular location">
    <subcellularLocation>
        <location evidence="1">Cell outer membrane</location>
    </subcellularLocation>
</comment>
<evidence type="ECO:0000256" key="7">
    <source>
        <dbReference type="ARBA" id="ARBA00023237"/>
    </source>
</evidence>
<sequence length="343" mass="37983">MKKIIVLCVAALSLPIAIAQEKITLTQAECRQMALAHSEDLQKADNAVMQAELDKDIAFAAYLPKLDATATGTYMFPDMDMMGAKLQMRGMYLAGISLTQPIYAGGQIRAGNRLSEIGKDCALENQRKARMQVIADADNAYWTYIAVLWKVRMLESYKAQMDTLFRQTESGVSAGMATENDLLRITAKKSEIHYQLQKAENGANLCRLALCNVLGCDLDTSIEPTDTVIKVSLPAELDTDISMRPELRLLHKQVEAAEQQVKMSRAEVLPTIGLSAGYMYFGNIKMKSEVGGQSFTQKIEDGNALVSVLVNIPLFHWGEGTQKIKKARLDLQNAQLDLQKNTR</sequence>
<keyword evidence="4" id="KW-1134">Transmembrane beta strand</keyword>
<dbReference type="Pfam" id="PF02321">
    <property type="entry name" value="OEP"/>
    <property type="match status" value="2"/>
</dbReference>
<dbReference type="GO" id="GO:0015562">
    <property type="term" value="F:efflux transmembrane transporter activity"/>
    <property type="evidence" value="ECO:0007669"/>
    <property type="project" value="InterPro"/>
</dbReference>
<evidence type="ECO:0000313" key="9">
    <source>
        <dbReference type="EMBL" id="HIU38528.1"/>
    </source>
</evidence>
<reference evidence="9" key="2">
    <citation type="journal article" date="2021" name="PeerJ">
        <title>Extensive microbial diversity within the chicken gut microbiome revealed by metagenomics and culture.</title>
        <authorList>
            <person name="Gilroy R."/>
            <person name="Ravi A."/>
            <person name="Getino M."/>
            <person name="Pursley I."/>
            <person name="Horton D.L."/>
            <person name="Alikhan N.F."/>
            <person name="Baker D."/>
            <person name="Gharbi K."/>
            <person name="Hall N."/>
            <person name="Watson M."/>
            <person name="Adriaenssens E.M."/>
            <person name="Foster-Nyarko E."/>
            <person name="Jarju S."/>
            <person name="Secka A."/>
            <person name="Antonio M."/>
            <person name="Oren A."/>
            <person name="Chaudhuri R.R."/>
            <person name="La Ragione R."/>
            <person name="Hildebrand F."/>
            <person name="Pallen M.J."/>
        </authorList>
    </citation>
    <scope>NUCLEOTIDE SEQUENCE</scope>
    <source>
        <strain evidence="9">17073</strain>
    </source>
</reference>
<reference evidence="9" key="1">
    <citation type="submission" date="2020-10" db="EMBL/GenBank/DDBJ databases">
        <authorList>
            <person name="Gilroy R."/>
        </authorList>
    </citation>
    <scope>NUCLEOTIDE SEQUENCE</scope>
    <source>
        <strain evidence="9">17073</strain>
    </source>
</reference>
<comment type="caution">
    <text evidence="9">The sequence shown here is derived from an EMBL/GenBank/DDBJ whole genome shotgun (WGS) entry which is preliminary data.</text>
</comment>
<proteinExistence type="inferred from homology"/>
<name>A0A9D1IJN6_9BACT</name>
<dbReference type="Proteomes" id="UP000824076">
    <property type="component" value="Unassembled WGS sequence"/>
</dbReference>
<evidence type="ECO:0000256" key="1">
    <source>
        <dbReference type="ARBA" id="ARBA00004442"/>
    </source>
</evidence>
<dbReference type="GO" id="GO:0009279">
    <property type="term" value="C:cell outer membrane"/>
    <property type="evidence" value="ECO:0007669"/>
    <property type="project" value="UniProtKB-SubCell"/>
</dbReference>
<evidence type="ECO:0000256" key="4">
    <source>
        <dbReference type="ARBA" id="ARBA00022452"/>
    </source>
</evidence>
<organism evidence="9 10">
    <name type="scientific">Candidatus Limisoma intestinavium</name>
    <dbReference type="NCBI Taxonomy" id="2840856"/>
    <lineage>
        <taxon>Bacteria</taxon>
        <taxon>Pseudomonadati</taxon>
        <taxon>Bacteroidota</taxon>
        <taxon>Bacteroidia</taxon>
        <taxon>Bacteroidales</taxon>
        <taxon>Candidatus Limisoma</taxon>
    </lineage>
</organism>
<gene>
    <name evidence="9" type="ORF">IAD18_02535</name>
</gene>
<evidence type="ECO:0000256" key="2">
    <source>
        <dbReference type="ARBA" id="ARBA00007613"/>
    </source>
</evidence>
<dbReference type="PANTHER" id="PTHR30026">
    <property type="entry name" value="OUTER MEMBRANE PROTEIN TOLC"/>
    <property type="match status" value="1"/>
</dbReference>
<dbReference type="AlphaFoldDB" id="A0A9D1IJN6"/>
<evidence type="ECO:0000313" key="10">
    <source>
        <dbReference type="Proteomes" id="UP000824076"/>
    </source>
</evidence>
<dbReference type="PANTHER" id="PTHR30026:SF20">
    <property type="entry name" value="OUTER MEMBRANE PROTEIN TOLC"/>
    <property type="match status" value="1"/>
</dbReference>
<dbReference type="InterPro" id="IPR003423">
    <property type="entry name" value="OMP_efflux"/>
</dbReference>
<dbReference type="GO" id="GO:1990281">
    <property type="term" value="C:efflux pump complex"/>
    <property type="evidence" value="ECO:0007669"/>
    <property type="project" value="TreeGrafter"/>
</dbReference>
<dbReference type="GO" id="GO:0015288">
    <property type="term" value="F:porin activity"/>
    <property type="evidence" value="ECO:0007669"/>
    <property type="project" value="TreeGrafter"/>
</dbReference>